<proteinExistence type="predicted"/>
<dbReference type="EMBL" id="CP135990">
    <property type="protein sequence ID" value="WPA90626.1"/>
    <property type="molecule type" value="Genomic_DNA"/>
</dbReference>
<dbReference type="Gene3D" id="3.40.50.880">
    <property type="match status" value="1"/>
</dbReference>
<dbReference type="SUPFAM" id="SSF52317">
    <property type="entry name" value="Class I glutamine amidotransferase-like"/>
    <property type="match status" value="1"/>
</dbReference>
<reference evidence="1 2" key="1">
    <citation type="submission" date="2023-09" db="EMBL/GenBank/DDBJ databases">
        <title>Genomic Revisitation and Reclassification of the Genus Providencia.</title>
        <authorList>
            <person name="Dong X."/>
        </authorList>
    </citation>
    <scope>NUCLEOTIDE SEQUENCE [LARGE SCALE GENOMIC DNA]</scope>
    <source>
        <strain evidence="1 2">D4759</strain>
    </source>
</reference>
<protein>
    <submittedName>
        <fullName evidence="1">Uncharacterized protein</fullName>
    </submittedName>
</protein>
<evidence type="ECO:0000313" key="1">
    <source>
        <dbReference type="EMBL" id="WPA90626.1"/>
    </source>
</evidence>
<evidence type="ECO:0000313" key="2">
    <source>
        <dbReference type="Proteomes" id="UP001302443"/>
    </source>
</evidence>
<sequence>MLLKRQASTHPEAMAVLKTLSVEPVNQPLVCDGHVATAGGCLSALYLVGWLIESLFDKQKRDATLQPVLPTGQQQLFNSLIEFSVHQGRM</sequence>
<dbReference type="InterPro" id="IPR029062">
    <property type="entry name" value="Class_I_gatase-like"/>
</dbReference>
<gene>
    <name evidence="1" type="ORF">QS795_008940</name>
</gene>
<organism evidence="1 2">
    <name type="scientific">Providencia zhijiangensis</name>
    <dbReference type="NCBI Taxonomy" id="3053982"/>
    <lineage>
        <taxon>Bacteria</taxon>
        <taxon>Pseudomonadati</taxon>
        <taxon>Pseudomonadota</taxon>
        <taxon>Gammaproteobacteria</taxon>
        <taxon>Enterobacterales</taxon>
        <taxon>Morganellaceae</taxon>
        <taxon>Providencia</taxon>
    </lineage>
</organism>
<keyword evidence="2" id="KW-1185">Reference proteome</keyword>
<dbReference type="Proteomes" id="UP001302443">
    <property type="component" value="Chromosome"/>
</dbReference>
<name>A0ABZ0MX00_9GAMM</name>
<dbReference type="RefSeq" id="WP_286271181.1">
    <property type="nucleotide sequence ID" value="NZ_CP135990.1"/>
</dbReference>
<accession>A0ABZ0MX00</accession>